<evidence type="ECO:0000313" key="2">
    <source>
        <dbReference type="Proteomes" id="UP000814128"/>
    </source>
</evidence>
<reference evidence="1" key="1">
    <citation type="submission" date="2021-02" db="EMBL/GenBank/DDBJ databases">
        <authorList>
            <consortium name="DOE Joint Genome Institute"/>
            <person name="Ahrendt S."/>
            <person name="Looney B.P."/>
            <person name="Miyauchi S."/>
            <person name="Morin E."/>
            <person name="Drula E."/>
            <person name="Courty P.E."/>
            <person name="Chicoki N."/>
            <person name="Fauchery L."/>
            <person name="Kohler A."/>
            <person name="Kuo A."/>
            <person name="Labutti K."/>
            <person name="Pangilinan J."/>
            <person name="Lipzen A."/>
            <person name="Riley R."/>
            <person name="Andreopoulos W."/>
            <person name="He G."/>
            <person name="Johnson J."/>
            <person name="Barry K.W."/>
            <person name="Grigoriev I.V."/>
            <person name="Nagy L."/>
            <person name="Hibbett D."/>
            <person name="Henrissat B."/>
            <person name="Matheny P.B."/>
            <person name="Labbe J."/>
            <person name="Martin F."/>
        </authorList>
    </citation>
    <scope>NUCLEOTIDE SEQUENCE</scope>
    <source>
        <strain evidence="1">EC-137</strain>
    </source>
</reference>
<name>A0ACB8QKE5_9AGAM</name>
<gene>
    <name evidence="1" type="ORF">K488DRAFT_86154</name>
</gene>
<accession>A0ACB8QKE5</accession>
<reference evidence="1" key="2">
    <citation type="journal article" date="2022" name="New Phytol.">
        <title>Evolutionary transition to the ectomycorrhizal habit in the genomes of a hyperdiverse lineage of mushroom-forming fungi.</title>
        <authorList>
            <person name="Looney B."/>
            <person name="Miyauchi S."/>
            <person name="Morin E."/>
            <person name="Drula E."/>
            <person name="Courty P.E."/>
            <person name="Kohler A."/>
            <person name="Kuo A."/>
            <person name="LaButti K."/>
            <person name="Pangilinan J."/>
            <person name="Lipzen A."/>
            <person name="Riley R."/>
            <person name="Andreopoulos W."/>
            <person name="He G."/>
            <person name="Johnson J."/>
            <person name="Nolan M."/>
            <person name="Tritt A."/>
            <person name="Barry K.W."/>
            <person name="Grigoriev I.V."/>
            <person name="Nagy L.G."/>
            <person name="Hibbett D."/>
            <person name="Henrissat B."/>
            <person name="Matheny P.B."/>
            <person name="Labbe J."/>
            <person name="Martin F.M."/>
        </authorList>
    </citation>
    <scope>NUCLEOTIDE SEQUENCE</scope>
    <source>
        <strain evidence="1">EC-137</strain>
    </source>
</reference>
<evidence type="ECO:0000313" key="1">
    <source>
        <dbReference type="EMBL" id="KAI0032120.1"/>
    </source>
</evidence>
<dbReference type="Proteomes" id="UP000814128">
    <property type="component" value="Unassembled WGS sequence"/>
</dbReference>
<organism evidence="1 2">
    <name type="scientific">Vararia minispora EC-137</name>
    <dbReference type="NCBI Taxonomy" id="1314806"/>
    <lineage>
        <taxon>Eukaryota</taxon>
        <taxon>Fungi</taxon>
        <taxon>Dikarya</taxon>
        <taxon>Basidiomycota</taxon>
        <taxon>Agaricomycotina</taxon>
        <taxon>Agaricomycetes</taxon>
        <taxon>Russulales</taxon>
        <taxon>Lachnocladiaceae</taxon>
        <taxon>Vararia</taxon>
    </lineage>
</organism>
<dbReference type="EMBL" id="MU273556">
    <property type="protein sequence ID" value="KAI0032120.1"/>
    <property type="molecule type" value="Genomic_DNA"/>
</dbReference>
<comment type="caution">
    <text evidence="1">The sequence shown here is derived from an EMBL/GenBank/DDBJ whole genome shotgun (WGS) entry which is preliminary data.</text>
</comment>
<proteinExistence type="predicted"/>
<protein>
    <submittedName>
        <fullName evidence="1">Uncharacterized protein</fullName>
    </submittedName>
</protein>
<sequence length="275" mass="29906">MSRPILYTFNLSVWSAAADIARIELGLANEIQSQQVDLIHAENVLPAFLQKAPHGTLPTIIDGSRVYGSTVKVIEYLVQKSGKKVAPRTQLTDLVHGEGVDLGIALFGAQTDEEAKKKAEGLAGFYFSTRVQKMKGFLALPESAPFKAHIEAKIVDAESILAVYHLKAPEEARTQYYATSLANRNAARAMIYETLPSAIAEGPFVGGATPGEDDFHVIAWLIRSALVSGAEKTEQAAESLEKRFGAPLPEQIKKLLAAWEPREGFKSTYAEGKSH</sequence>
<keyword evidence="2" id="KW-1185">Reference proteome</keyword>